<dbReference type="HOGENOM" id="CLU_1823084_0_0_5"/>
<proteinExistence type="predicted"/>
<evidence type="ECO:0000256" key="1">
    <source>
        <dbReference type="ARBA" id="ARBA00023125"/>
    </source>
</evidence>
<gene>
    <name evidence="5" type="ordered locus">Mchl_5494</name>
</gene>
<dbReference type="InterPro" id="IPR050109">
    <property type="entry name" value="HTH-type_TetR-like_transc_reg"/>
</dbReference>
<accession>B7L327</accession>
<geneLocation type="plasmid" evidence="5 6">
    <name>pCMU01</name>
</geneLocation>
<reference evidence="5 6" key="2">
    <citation type="journal article" date="2012" name="J. Bacteriol.">
        <title>Complete genome sequences of six strains of the genus Methylobacterium.</title>
        <authorList>
            <person name="Marx C.J."/>
            <person name="Bringel F."/>
            <person name="Chistoserdova L."/>
            <person name="Moulin L."/>
            <person name="Farhan Ul Haque M."/>
            <person name="Fleischman D.E."/>
            <person name="Gruffaz C."/>
            <person name="Jourand P."/>
            <person name="Knief C."/>
            <person name="Lee M.C."/>
            <person name="Muller E.E."/>
            <person name="Nadalig T."/>
            <person name="Peyraud R."/>
            <person name="Roselli S."/>
            <person name="Russ L."/>
            <person name="Goodwin L.A."/>
            <person name="Ivanova N."/>
            <person name="Kyrpides N."/>
            <person name="Lajus A."/>
            <person name="Land M.L."/>
            <person name="Medigue C."/>
            <person name="Mikhailova N."/>
            <person name="Nolan M."/>
            <person name="Woyke T."/>
            <person name="Stolyar S."/>
            <person name="Vorholt J.A."/>
            <person name="Vuilleumier S."/>
        </authorList>
    </citation>
    <scope>NUCLEOTIDE SEQUENCE [LARGE SCALE GENOMIC DNA]</scope>
    <source>
        <strain evidence="6">CM4 / NCIMB 13688</strain>
        <plasmid evidence="5 6">pCMU01</plasmid>
    </source>
</reference>
<dbReference type="PANTHER" id="PTHR30055:SF148">
    <property type="entry name" value="TETR-FAMILY TRANSCRIPTIONAL REGULATOR"/>
    <property type="match status" value="1"/>
</dbReference>
<dbReference type="PROSITE" id="PS01081">
    <property type="entry name" value="HTH_TETR_1"/>
    <property type="match status" value="1"/>
</dbReference>
<dbReference type="InterPro" id="IPR001647">
    <property type="entry name" value="HTH_TetR"/>
</dbReference>
<evidence type="ECO:0000313" key="5">
    <source>
        <dbReference type="EMBL" id="ACK86235.1"/>
    </source>
</evidence>
<dbReference type="EMBL" id="CP001299">
    <property type="protein sequence ID" value="ACK86235.1"/>
    <property type="molecule type" value="Genomic_DNA"/>
</dbReference>
<feature type="domain" description="HTH tetR-type" evidence="4">
    <location>
        <begin position="12"/>
        <end position="72"/>
    </location>
</feature>
<feature type="region of interest" description="Disordered" evidence="3">
    <location>
        <begin position="85"/>
        <end position="141"/>
    </location>
</feature>
<feature type="compositionally biased region" description="Basic and acidic residues" evidence="3">
    <location>
        <begin position="95"/>
        <end position="108"/>
    </location>
</feature>
<dbReference type="Gene3D" id="1.10.357.10">
    <property type="entry name" value="Tetracycline Repressor, domain 2"/>
    <property type="match status" value="1"/>
</dbReference>
<keyword evidence="5" id="KW-0614">Plasmid</keyword>
<dbReference type="SUPFAM" id="SSF46689">
    <property type="entry name" value="Homeodomain-like"/>
    <property type="match status" value="1"/>
</dbReference>
<name>B7L327_METC4</name>
<evidence type="ECO:0000313" key="6">
    <source>
        <dbReference type="Proteomes" id="UP000002385"/>
    </source>
</evidence>
<organism evidence="5 6">
    <name type="scientific">Methylorubrum extorquens (strain CM4 / NCIMB 13688)</name>
    <name type="common">Methylobacterium extorquens</name>
    <dbReference type="NCBI Taxonomy" id="440085"/>
    <lineage>
        <taxon>Bacteria</taxon>
        <taxon>Pseudomonadati</taxon>
        <taxon>Pseudomonadota</taxon>
        <taxon>Alphaproteobacteria</taxon>
        <taxon>Hyphomicrobiales</taxon>
        <taxon>Methylobacteriaceae</taxon>
        <taxon>Methylorubrum</taxon>
    </lineage>
</organism>
<dbReference type="RefSeq" id="WP_012606137.1">
    <property type="nucleotide sequence ID" value="NC_011758.1"/>
</dbReference>
<dbReference type="PANTHER" id="PTHR30055">
    <property type="entry name" value="HTH-TYPE TRANSCRIPTIONAL REGULATOR RUTR"/>
    <property type="match status" value="1"/>
</dbReference>
<protein>
    <submittedName>
        <fullName evidence="5">Transcriptional regulator, TetR family</fullName>
    </submittedName>
</protein>
<dbReference type="Pfam" id="PF00440">
    <property type="entry name" value="TetR_N"/>
    <property type="match status" value="1"/>
</dbReference>
<evidence type="ECO:0000259" key="4">
    <source>
        <dbReference type="PROSITE" id="PS50977"/>
    </source>
</evidence>
<reference evidence="5 6" key="1">
    <citation type="submission" date="2008-12" db="EMBL/GenBank/DDBJ databases">
        <title>Complete sequence of plasmid1 of Methylobacterium chloromethanicum CM4.</title>
        <authorList>
            <consortium name="US DOE Joint Genome Institute"/>
            <person name="Lucas S."/>
            <person name="Copeland A."/>
            <person name="Lapidus A."/>
            <person name="Glavina del Rio T."/>
            <person name="Dalin E."/>
            <person name="Tice H."/>
            <person name="Bruce D."/>
            <person name="Goodwin L."/>
            <person name="Pitluck S."/>
            <person name="Chertkov O."/>
            <person name="Brettin T."/>
            <person name="Detter J.C."/>
            <person name="Han C."/>
            <person name="Larimer F."/>
            <person name="Land M."/>
            <person name="Hauser L."/>
            <person name="Kyrpides N."/>
            <person name="Mikhailova N."/>
            <person name="Marx C."/>
            <person name="Richardson P."/>
        </authorList>
    </citation>
    <scope>NUCLEOTIDE SEQUENCE [LARGE SCALE GENOMIC DNA]</scope>
    <source>
        <strain evidence="6">CM4 / NCIMB 13688</strain>
        <plasmid evidence="5 6">pCMU01</plasmid>
    </source>
</reference>
<evidence type="ECO:0000256" key="3">
    <source>
        <dbReference type="SAM" id="MobiDB-lite"/>
    </source>
</evidence>
<evidence type="ECO:0000256" key="2">
    <source>
        <dbReference type="PROSITE-ProRule" id="PRU00335"/>
    </source>
</evidence>
<dbReference type="KEGG" id="mch:Mchl_5494"/>
<dbReference type="PRINTS" id="PR00455">
    <property type="entry name" value="HTHTETR"/>
</dbReference>
<dbReference type="PROSITE" id="PS50977">
    <property type="entry name" value="HTH_TETR_2"/>
    <property type="match status" value="1"/>
</dbReference>
<sequence length="141" mass="15119">MASALTRKKQPEFVRRNLLEGAARLVLEHGPAGLTMQAVSDAAGVTKGGLFHHFPSKQALIAEIFATLTERLDAEIDAAMVRDPSPSRRLHARQRRDGLLELHSREGEPNGGALPLGFGGPGRPPPARRVDRAATGAAPRH</sequence>
<feature type="DNA-binding region" description="H-T-H motif" evidence="2">
    <location>
        <begin position="35"/>
        <end position="54"/>
    </location>
</feature>
<keyword evidence="1 2" id="KW-0238">DNA-binding</keyword>
<dbReference type="GO" id="GO:0000976">
    <property type="term" value="F:transcription cis-regulatory region binding"/>
    <property type="evidence" value="ECO:0007669"/>
    <property type="project" value="TreeGrafter"/>
</dbReference>
<dbReference type="InterPro" id="IPR023772">
    <property type="entry name" value="DNA-bd_HTH_TetR-type_CS"/>
</dbReference>
<dbReference type="InterPro" id="IPR009057">
    <property type="entry name" value="Homeodomain-like_sf"/>
</dbReference>
<dbReference type="AlphaFoldDB" id="B7L327"/>
<dbReference type="Proteomes" id="UP000002385">
    <property type="component" value="Plasmid pCMU01"/>
</dbReference>
<dbReference type="GO" id="GO:0003700">
    <property type="term" value="F:DNA-binding transcription factor activity"/>
    <property type="evidence" value="ECO:0007669"/>
    <property type="project" value="TreeGrafter"/>
</dbReference>